<protein>
    <submittedName>
        <fullName evidence="3">PEROXIDASE_4 domain-containing protein</fullName>
    </submittedName>
</protein>
<evidence type="ECO:0000313" key="2">
    <source>
        <dbReference type="Proteomes" id="UP000267606"/>
    </source>
</evidence>
<accession>A0A183HRC3</accession>
<dbReference type="EMBL" id="UZAJ01012950">
    <property type="protein sequence ID" value="VDO65302.1"/>
    <property type="molecule type" value="Genomic_DNA"/>
</dbReference>
<dbReference type="AlphaFoldDB" id="A0A183HRC3"/>
<name>A0A183HRC3_9BILA</name>
<organism evidence="3">
    <name type="scientific">Onchocerca flexuosa</name>
    <dbReference type="NCBI Taxonomy" id="387005"/>
    <lineage>
        <taxon>Eukaryota</taxon>
        <taxon>Metazoa</taxon>
        <taxon>Ecdysozoa</taxon>
        <taxon>Nematoda</taxon>
        <taxon>Chromadorea</taxon>
        <taxon>Rhabditida</taxon>
        <taxon>Spirurina</taxon>
        <taxon>Spiruromorpha</taxon>
        <taxon>Filarioidea</taxon>
        <taxon>Onchocercidae</taxon>
        <taxon>Onchocerca</taxon>
    </lineage>
</organism>
<reference evidence="1 2" key="2">
    <citation type="submission" date="2018-11" db="EMBL/GenBank/DDBJ databases">
        <authorList>
            <consortium name="Pathogen Informatics"/>
        </authorList>
    </citation>
    <scope>NUCLEOTIDE SEQUENCE [LARGE SCALE GENOMIC DNA]</scope>
</reference>
<evidence type="ECO:0000313" key="3">
    <source>
        <dbReference type="WBParaSite" id="OFLC_0001003401-mRNA-1"/>
    </source>
</evidence>
<evidence type="ECO:0000313" key="1">
    <source>
        <dbReference type="EMBL" id="VDO65302.1"/>
    </source>
</evidence>
<dbReference type="WBParaSite" id="OFLC_0001003401-mRNA-1">
    <property type="protein sequence ID" value="OFLC_0001003401-mRNA-1"/>
    <property type="gene ID" value="OFLC_0001003401"/>
</dbReference>
<gene>
    <name evidence="1" type="ORF">OFLC_LOCUS10035</name>
</gene>
<dbReference type="Proteomes" id="UP000267606">
    <property type="component" value="Unassembled WGS sequence"/>
</dbReference>
<proteinExistence type="predicted"/>
<keyword evidence="2" id="KW-1185">Reference proteome</keyword>
<sequence length="142" mass="16089">MELIEVAMMKNHIIANDITSRYGIIKMDVTSKTSLSGYGDMRHELDSAIAWLEPLAGFKFIIDEAFLRQCSASPDALAGFKFIIDEAFLRQCYAWPDPRAGRSDFLIPDEPFQFNSSSALINVRGVVFKPFNFLKILFDEVI</sequence>
<reference evidence="3" key="1">
    <citation type="submission" date="2016-06" db="UniProtKB">
        <authorList>
            <consortium name="WormBaseParasite"/>
        </authorList>
    </citation>
    <scope>IDENTIFICATION</scope>
</reference>